<keyword evidence="3" id="KW-0132">Cell division</keyword>
<keyword evidence="8" id="KW-0131">Cell cycle</keyword>
<dbReference type="GO" id="GO:0071555">
    <property type="term" value="P:cell wall organization"/>
    <property type="evidence" value="ECO:0007669"/>
    <property type="project" value="UniProtKB-KW"/>
</dbReference>
<sequence length="462" mass="48668">MGTLAMVATEVGGQLIGADRPFESVSTDTRSLSQGQLFFALPGERYDATQFVAEAASRGAAGVVVERQCDCELSQVRVTDTRKALGKLARAWRNGFTLPVIAVTGSNGKTTVREMIAAIMRAEHSVAYDSILATQGNLNNDIGLPLTVLELRKHHRAAVLEMGANHPGEIATLANIAGPQTGVITNAAPAHLEGLGSIADVAVTKGELLDELPQSGTAVLNCDDAFFDYWDKRRQMRNRSSFGVASIADYRAENIRARMEAGEPSLQFTLHCPDGAIDLCITMAGRHNVFNALAAAAAAQSAGASIGAIADGLASVVNVAGRLQPLQSGSGTMIYDDSYNANPASVSAAIAFLAGVATPRWLVLGDMGELGDSGEILHREIGTAAREAGIDRLFCIGALSKATAAAFGPDAEWHETLNGLWVSLQNQLPPRLNILIKGSRFMGLNRLVEDLVAFGGQAESES</sequence>
<evidence type="ECO:0000256" key="8">
    <source>
        <dbReference type="ARBA" id="ARBA00023306"/>
    </source>
</evidence>
<evidence type="ECO:0000259" key="13">
    <source>
        <dbReference type="Pfam" id="PF08245"/>
    </source>
</evidence>
<dbReference type="AlphaFoldDB" id="A0A381YEL9"/>
<evidence type="ECO:0000256" key="4">
    <source>
        <dbReference type="ARBA" id="ARBA00022741"/>
    </source>
</evidence>
<dbReference type="Gene3D" id="3.40.1390.10">
    <property type="entry name" value="MurE/MurF, N-terminal domain"/>
    <property type="match status" value="1"/>
</dbReference>
<dbReference type="InterPro" id="IPR036615">
    <property type="entry name" value="Mur_ligase_C_dom_sf"/>
</dbReference>
<name>A0A381YEL9_9ZZZZ</name>
<dbReference type="NCBIfam" id="TIGR01143">
    <property type="entry name" value="murF"/>
    <property type="match status" value="1"/>
</dbReference>
<evidence type="ECO:0000256" key="6">
    <source>
        <dbReference type="ARBA" id="ARBA00022960"/>
    </source>
</evidence>
<dbReference type="GO" id="GO:0005524">
    <property type="term" value="F:ATP binding"/>
    <property type="evidence" value="ECO:0007669"/>
    <property type="project" value="UniProtKB-KW"/>
</dbReference>
<accession>A0A381YEL9</accession>
<evidence type="ECO:0000259" key="11">
    <source>
        <dbReference type="Pfam" id="PF01225"/>
    </source>
</evidence>
<dbReference type="GO" id="GO:0051301">
    <property type="term" value="P:cell division"/>
    <property type="evidence" value="ECO:0007669"/>
    <property type="project" value="UniProtKB-KW"/>
</dbReference>
<protein>
    <recommendedName>
        <fullName evidence="10">UDP-MurNAc-pentapeptide synthetase</fullName>
    </recommendedName>
</protein>
<keyword evidence="4" id="KW-0547">Nucleotide-binding</keyword>
<evidence type="ECO:0000259" key="12">
    <source>
        <dbReference type="Pfam" id="PF02875"/>
    </source>
</evidence>
<dbReference type="GO" id="GO:0008360">
    <property type="term" value="P:regulation of cell shape"/>
    <property type="evidence" value="ECO:0007669"/>
    <property type="project" value="UniProtKB-KW"/>
</dbReference>
<keyword evidence="2" id="KW-0436">Ligase</keyword>
<proteinExistence type="inferred from homology"/>
<evidence type="ECO:0000256" key="3">
    <source>
        <dbReference type="ARBA" id="ARBA00022618"/>
    </source>
</evidence>
<dbReference type="Pfam" id="PF08245">
    <property type="entry name" value="Mur_ligase_M"/>
    <property type="match status" value="1"/>
</dbReference>
<dbReference type="InterPro" id="IPR051046">
    <property type="entry name" value="MurCDEF_CellWall_CoF430Synth"/>
</dbReference>
<dbReference type="InterPro" id="IPR005863">
    <property type="entry name" value="UDP-N-AcMur_synth"/>
</dbReference>
<dbReference type="SUPFAM" id="SSF53244">
    <property type="entry name" value="MurD-like peptide ligases, peptide-binding domain"/>
    <property type="match status" value="1"/>
</dbReference>
<organism evidence="14">
    <name type="scientific">marine metagenome</name>
    <dbReference type="NCBI Taxonomy" id="408172"/>
    <lineage>
        <taxon>unclassified sequences</taxon>
        <taxon>metagenomes</taxon>
        <taxon>ecological metagenomes</taxon>
    </lineage>
</organism>
<feature type="domain" description="Mur ligase central" evidence="13">
    <location>
        <begin position="103"/>
        <end position="299"/>
    </location>
</feature>
<dbReference type="InterPro" id="IPR000713">
    <property type="entry name" value="Mur_ligase_N"/>
</dbReference>
<evidence type="ECO:0000313" key="14">
    <source>
        <dbReference type="EMBL" id="SVA74877.1"/>
    </source>
</evidence>
<dbReference type="HAMAP" id="MF_02019">
    <property type="entry name" value="MurF"/>
    <property type="match status" value="1"/>
</dbReference>
<feature type="domain" description="Mur ligase N-terminal catalytic" evidence="11">
    <location>
        <begin position="23"/>
        <end position="92"/>
    </location>
</feature>
<gene>
    <name evidence="14" type="ORF">METZ01_LOCUS127731</name>
</gene>
<dbReference type="GO" id="GO:0047480">
    <property type="term" value="F:UDP-N-acetylmuramoyl-tripeptide-D-alanyl-D-alanine ligase activity"/>
    <property type="evidence" value="ECO:0007669"/>
    <property type="project" value="InterPro"/>
</dbReference>
<dbReference type="InterPro" id="IPR035911">
    <property type="entry name" value="MurE/MurF_N"/>
</dbReference>
<feature type="domain" description="Mur ligase C-terminal" evidence="12">
    <location>
        <begin position="321"/>
        <end position="440"/>
    </location>
</feature>
<dbReference type="PANTHER" id="PTHR43024:SF1">
    <property type="entry name" value="UDP-N-ACETYLMURAMOYL-TRIPEPTIDE--D-ALANYL-D-ALANINE LIGASE"/>
    <property type="match status" value="1"/>
</dbReference>
<dbReference type="SUPFAM" id="SSF63418">
    <property type="entry name" value="MurE/MurF N-terminal domain"/>
    <property type="match status" value="1"/>
</dbReference>
<keyword evidence="1" id="KW-0963">Cytoplasm</keyword>
<evidence type="ECO:0000256" key="2">
    <source>
        <dbReference type="ARBA" id="ARBA00022598"/>
    </source>
</evidence>
<keyword evidence="7" id="KW-0573">Peptidoglycan synthesis</keyword>
<dbReference type="InterPro" id="IPR013221">
    <property type="entry name" value="Mur_ligase_cen"/>
</dbReference>
<evidence type="ECO:0000256" key="1">
    <source>
        <dbReference type="ARBA" id="ARBA00022490"/>
    </source>
</evidence>
<dbReference type="Gene3D" id="3.40.1190.10">
    <property type="entry name" value="Mur-like, catalytic domain"/>
    <property type="match status" value="1"/>
</dbReference>
<dbReference type="EMBL" id="UINC01017934">
    <property type="protein sequence ID" value="SVA74877.1"/>
    <property type="molecule type" value="Genomic_DNA"/>
</dbReference>
<keyword evidence="9" id="KW-0961">Cell wall biogenesis/degradation</keyword>
<dbReference type="Pfam" id="PF02875">
    <property type="entry name" value="Mur_ligase_C"/>
    <property type="match status" value="1"/>
</dbReference>
<dbReference type="SUPFAM" id="SSF53623">
    <property type="entry name" value="MurD-like peptide ligases, catalytic domain"/>
    <property type="match status" value="1"/>
</dbReference>
<evidence type="ECO:0000256" key="9">
    <source>
        <dbReference type="ARBA" id="ARBA00023316"/>
    </source>
</evidence>
<dbReference type="PANTHER" id="PTHR43024">
    <property type="entry name" value="UDP-N-ACETYLMURAMOYL-TRIPEPTIDE--D-ALANYL-D-ALANINE LIGASE"/>
    <property type="match status" value="1"/>
</dbReference>
<evidence type="ECO:0000256" key="7">
    <source>
        <dbReference type="ARBA" id="ARBA00022984"/>
    </source>
</evidence>
<reference evidence="14" key="1">
    <citation type="submission" date="2018-05" db="EMBL/GenBank/DDBJ databases">
        <authorList>
            <person name="Lanie J.A."/>
            <person name="Ng W.-L."/>
            <person name="Kazmierczak K.M."/>
            <person name="Andrzejewski T.M."/>
            <person name="Davidsen T.M."/>
            <person name="Wayne K.J."/>
            <person name="Tettelin H."/>
            <person name="Glass J.I."/>
            <person name="Rusch D."/>
            <person name="Podicherti R."/>
            <person name="Tsui H.-C.T."/>
            <person name="Winkler M.E."/>
        </authorList>
    </citation>
    <scope>NUCLEOTIDE SEQUENCE</scope>
</reference>
<dbReference type="InterPro" id="IPR036565">
    <property type="entry name" value="Mur-like_cat_sf"/>
</dbReference>
<dbReference type="InterPro" id="IPR004101">
    <property type="entry name" value="Mur_ligase_C"/>
</dbReference>
<keyword evidence="6" id="KW-0133">Cell shape</keyword>
<dbReference type="GO" id="GO:0009252">
    <property type="term" value="P:peptidoglycan biosynthetic process"/>
    <property type="evidence" value="ECO:0007669"/>
    <property type="project" value="UniProtKB-KW"/>
</dbReference>
<evidence type="ECO:0000256" key="10">
    <source>
        <dbReference type="ARBA" id="ARBA00031461"/>
    </source>
</evidence>
<keyword evidence="5" id="KW-0067">ATP-binding</keyword>
<dbReference type="Pfam" id="PF01225">
    <property type="entry name" value="Mur_ligase"/>
    <property type="match status" value="1"/>
</dbReference>
<dbReference type="Gene3D" id="3.90.190.20">
    <property type="entry name" value="Mur ligase, C-terminal domain"/>
    <property type="match status" value="1"/>
</dbReference>
<evidence type="ECO:0000256" key="5">
    <source>
        <dbReference type="ARBA" id="ARBA00022840"/>
    </source>
</evidence>